<dbReference type="Gene3D" id="1.20.120.550">
    <property type="entry name" value="Membrane associated eicosanoid/glutathione metabolism-like domain"/>
    <property type="match status" value="1"/>
</dbReference>
<feature type="transmembrane region" description="Helical" evidence="5">
    <location>
        <begin position="118"/>
        <end position="139"/>
    </location>
</feature>
<dbReference type="GO" id="GO:0016020">
    <property type="term" value="C:membrane"/>
    <property type="evidence" value="ECO:0007669"/>
    <property type="project" value="UniProtKB-SubCell"/>
</dbReference>
<evidence type="ECO:0000313" key="6">
    <source>
        <dbReference type="EMBL" id="TBW39823.1"/>
    </source>
</evidence>
<evidence type="ECO:0000256" key="1">
    <source>
        <dbReference type="ARBA" id="ARBA00004370"/>
    </source>
</evidence>
<evidence type="ECO:0000256" key="2">
    <source>
        <dbReference type="ARBA" id="ARBA00022692"/>
    </source>
</evidence>
<gene>
    <name evidence="6" type="ORF">EYW49_06075</name>
</gene>
<dbReference type="RefSeq" id="WP_131307244.1">
    <property type="nucleotide sequence ID" value="NZ_SJFN01000006.1"/>
</dbReference>
<evidence type="ECO:0000256" key="3">
    <source>
        <dbReference type="ARBA" id="ARBA00022989"/>
    </source>
</evidence>
<keyword evidence="7" id="KW-1185">Reference proteome</keyword>
<feature type="transmembrane region" description="Helical" evidence="5">
    <location>
        <begin position="69"/>
        <end position="97"/>
    </location>
</feature>
<dbReference type="EMBL" id="SJFN01000006">
    <property type="protein sequence ID" value="TBW39823.1"/>
    <property type="molecule type" value="Genomic_DNA"/>
</dbReference>
<reference evidence="6 7" key="1">
    <citation type="submission" date="2019-02" db="EMBL/GenBank/DDBJ databases">
        <title>Siculibacillus lacustris gen. nov., sp. nov., a new rosette-forming bacterium isolated from a freshwater crater lake (Lake St. Ana, Romania).</title>
        <authorList>
            <person name="Felfoldi T."/>
            <person name="Marton Z."/>
            <person name="Szabo A."/>
            <person name="Mentes A."/>
            <person name="Boka K."/>
            <person name="Marialigeti K."/>
            <person name="Mathe I."/>
            <person name="Koncz M."/>
            <person name="Schumann P."/>
            <person name="Toth E."/>
        </authorList>
    </citation>
    <scope>NUCLEOTIDE SEQUENCE [LARGE SCALE GENOMIC DNA]</scope>
    <source>
        <strain evidence="6 7">SA-279</strain>
    </source>
</reference>
<keyword evidence="4 5" id="KW-0472">Membrane</keyword>
<sequence length="140" mass="15176">MTATATALVFAVLAQITWTILVGFWLGWTRHVAVRDRTITGDVMCADDGWPKPARLAQRNFANQFEVPVLFYALSLLALFLHAAGLALAILAWIFVASRIAHSFAHCGPNDLRLRGPAFFVGVIVVMIMIVLLAATVAAA</sequence>
<evidence type="ECO:0008006" key="8">
    <source>
        <dbReference type="Google" id="ProtNLM"/>
    </source>
</evidence>
<feature type="transmembrane region" description="Helical" evidence="5">
    <location>
        <begin position="7"/>
        <end position="28"/>
    </location>
</feature>
<keyword evidence="3 5" id="KW-1133">Transmembrane helix</keyword>
<accession>A0A4Q9VUK1</accession>
<comment type="subcellular location">
    <subcellularLocation>
        <location evidence="1">Membrane</location>
    </subcellularLocation>
</comment>
<evidence type="ECO:0000256" key="5">
    <source>
        <dbReference type="SAM" id="Phobius"/>
    </source>
</evidence>
<comment type="caution">
    <text evidence="6">The sequence shown here is derived from an EMBL/GenBank/DDBJ whole genome shotgun (WGS) entry which is preliminary data.</text>
</comment>
<dbReference type="AlphaFoldDB" id="A0A4Q9VUK1"/>
<protein>
    <recommendedName>
        <fullName evidence="8">MAPEG family protein</fullName>
    </recommendedName>
</protein>
<organism evidence="6 7">
    <name type="scientific">Siculibacillus lacustris</name>
    <dbReference type="NCBI Taxonomy" id="1549641"/>
    <lineage>
        <taxon>Bacteria</taxon>
        <taxon>Pseudomonadati</taxon>
        <taxon>Pseudomonadota</taxon>
        <taxon>Alphaproteobacteria</taxon>
        <taxon>Hyphomicrobiales</taxon>
        <taxon>Ancalomicrobiaceae</taxon>
        <taxon>Siculibacillus</taxon>
    </lineage>
</organism>
<dbReference type="Pfam" id="PF01124">
    <property type="entry name" value="MAPEG"/>
    <property type="match status" value="1"/>
</dbReference>
<dbReference type="SUPFAM" id="SSF161084">
    <property type="entry name" value="MAPEG domain-like"/>
    <property type="match status" value="1"/>
</dbReference>
<proteinExistence type="predicted"/>
<dbReference type="OrthoDB" id="5516290at2"/>
<dbReference type="Proteomes" id="UP000292781">
    <property type="component" value="Unassembled WGS sequence"/>
</dbReference>
<evidence type="ECO:0000313" key="7">
    <source>
        <dbReference type="Proteomes" id="UP000292781"/>
    </source>
</evidence>
<dbReference type="InterPro" id="IPR001129">
    <property type="entry name" value="Membr-assoc_MAPEG"/>
</dbReference>
<dbReference type="InterPro" id="IPR023352">
    <property type="entry name" value="MAPEG-like_dom_sf"/>
</dbReference>
<evidence type="ECO:0000256" key="4">
    <source>
        <dbReference type="ARBA" id="ARBA00023136"/>
    </source>
</evidence>
<keyword evidence="2 5" id="KW-0812">Transmembrane</keyword>
<name>A0A4Q9VUK1_9HYPH</name>